<dbReference type="EMBL" id="UZAF01020074">
    <property type="protein sequence ID" value="VDO66089.1"/>
    <property type="molecule type" value="Genomic_DNA"/>
</dbReference>
<keyword evidence="1" id="KW-0472">Membrane</keyword>
<organism evidence="4">
    <name type="scientific">Haemonchus placei</name>
    <name type="common">Barber's pole worm</name>
    <dbReference type="NCBI Taxonomy" id="6290"/>
    <lineage>
        <taxon>Eukaryota</taxon>
        <taxon>Metazoa</taxon>
        <taxon>Ecdysozoa</taxon>
        <taxon>Nematoda</taxon>
        <taxon>Chromadorea</taxon>
        <taxon>Rhabditida</taxon>
        <taxon>Rhabditina</taxon>
        <taxon>Rhabditomorpha</taxon>
        <taxon>Strongyloidea</taxon>
        <taxon>Trichostrongylidae</taxon>
        <taxon>Haemonchus</taxon>
    </lineage>
</organism>
<keyword evidence="1" id="KW-0812">Transmembrane</keyword>
<feature type="transmembrane region" description="Helical" evidence="1">
    <location>
        <begin position="7"/>
        <end position="26"/>
    </location>
</feature>
<name>A0A0N4X073_HAEPC</name>
<reference evidence="4" key="1">
    <citation type="submission" date="2017-02" db="UniProtKB">
        <authorList>
            <consortium name="WormBaseParasite"/>
        </authorList>
    </citation>
    <scope>IDENTIFICATION</scope>
</reference>
<dbReference type="WBParaSite" id="HPLM_0001763901-mRNA-1">
    <property type="protein sequence ID" value="HPLM_0001763901-mRNA-1"/>
    <property type="gene ID" value="HPLM_0001763901"/>
</dbReference>
<evidence type="ECO:0000313" key="4">
    <source>
        <dbReference type="WBParaSite" id="HPLM_0001763901-mRNA-1"/>
    </source>
</evidence>
<gene>
    <name evidence="2" type="ORF">HPLM_LOCUS17631</name>
</gene>
<dbReference type="OrthoDB" id="5857248at2759"/>
<accession>A0A0N4X073</accession>
<reference evidence="2 3" key="2">
    <citation type="submission" date="2018-11" db="EMBL/GenBank/DDBJ databases">
        <authorList>
            <consortium name="Pathogen Informatics"/>
        </authorList>
    </citation>
    <scope>NUCLEOTIDE SEQUENCE [LARGE SCALE GENOMIC DNA]</scope>
    <source>
        <strain evidence="2 3">MHpl1</strain>
    </source>
</reference>
<protein>
    <submittedName>
        <fullName evidence="4">G_PROTEIN_RECEP_F2_4 domain-containing protein</fullName>
    </submittedName>
</protein>
<sequence length="96" mass="10847">MKWSEVILTIQHFLVSLVYLSGFIYWEFVGDAVEDDLLFNFFSNLIWAFIVGLNPFIYISVNRVSTADVACCTAEVGMPITGETGETCKCCNRHKP</sequence>
<proteinExistence type="predicted"/>
<keyword evidence="1" id="KW-1133">Transmembrane helix</keyword>
<evidence type="ECO:0000313" key="2">
    <source>
        <dbReference type="EMBL" id="VDO66089.1"/>
    </source>
</evidence>
<keyword evidence="3" id="KW-1185">Reference proteome</keyword>
<evidence type="ECO:0000313" key="3">
    <source>
        <dbReference type="Proteomes" id="UP000268014"/>
    </source>
</evidence>
<evidence type="ECO:0000256" key="1">
    <source>
        <dbReference type="SAM" id="Phobius"/>
    </source>
</evidence>
<dbReference type="AlphaFoldDB" id="A0A0N4X073"/>
<feature type="transmembrane region" description="Helical" evidence="1">
    <location>
        <begin position="38"/>
        <end position="59"/>
    </location>
</feature>
<dbReference type="Proteomes" id="UP000268014">
    <property type="component" value="Unassembled WGS sequence"/>
</dbReference>